<comment type="similarity">
    <text evidence="4">Belongs to the vezatin family.</text>
</comment>
<reference evidence="16 17" key="1">
    <citation type="journal article" date="2018" name="Nat. Ecol. Evol.">
        <title>Pezizomycetes genomes reveal the molecular basis of ectomycorrhizal truffle lifestyle.</title>
        <authorList>
            <person name="Murat C."/>
            <person name="Payen T."/>
            <person name="Noel B."/>
            <person name="Kuo A."/>
            <person name="Morin E."/>
            <person name="Chen J."/>
            <person name="Kohler A."/>
            <person name="Krizsan K."/>
            <person name="Balestrini R."/>
            <person name="Da Silva C."/>
            <person name="Montanini B."/>
            <person name="Hainaut M."/>
            <person name="Levati E."/>
            <person name="Barry K.W."/>
            <person name="Belfiori B."/>
            <person name="Cichocki N."/>
            <person name="Clum A."/>
            <person name="Dockter R.B."/>
            <person name="Fauchery L."/>
            <person name="Guy J."/>
            <person name="Iotti M."/>
            <person name="Le Tacon F."/>
            <person name="Lindquist E.A."/>
            <person name="Lipzen A."/>
            <person name="Malagnac F."/>
            <person name="Mello A."/>
            <person name="Molinier V."/>
            <person name="Miyauchi S."/>
            <person name="Poulain J."/>
            <person name="Riccioni C."/>
            <person name="Rubini A."/>
            <person name="Sitrit Y."/>
            <person name="Splivallo R."/>
            <person name="Traeger S."/>
            <person name="Wang M."/>
            <person name="Zifcakova L."/>
            <person name="Wipf D."/>
            <person name="Zambonelli A."/>
            <person name="Paolocci F."/>
            <person name="Nowrousian M."/>
            <person name="Ottonello S."/>
            <person name="Baldrian P."/>
            <person name="Spatafora J.W."/>
            <person name="Henrissat B."/>
            <person name="Nagy L.G."/>
            <person name="Aury J.M."/>
            <person name="Wincker P."/>
            <person name="Grigoriev I.V."/>
            <person name="Bonfante P."/>
            <person name="Martin F.M."/>
        </authorList>
    </citation>
    <scope>NUCLEOTIDE SEQUENCE [LARGE SCALE GENOMIC DNA]</scope>
    <source>
        <strain evidence="16 17">CCBAS932</strain>
    </source>
</reference>
<evidence type="ECO:0000256" key="10">
    <source>
        <dbReference type="ARBA" id="ARBA00023054"/>
    </source>
</evidence>
<dbReference type="PANTHER" id="PTHR15989">
    <property type="entry name" value="VEZATIN"/>
    <property type="match status" value="1"/>
</dbReference>
<evidence type="ECO:0000256" key="3">
    <source>
        <dbReference type="ARBA" id="ARBA00004651"/>
    </source>
</evidence>
<dbReference type="GO" id="GO:0017022">
    <property type="term" value="F:myosin binding"/>
    <property type="evidence" value="ECO:0007669"/>
    <property type="project" value="InterPro"/>
</dbReference>
<evidence type="ECO:0000256" key="13">
    <source>
        <dbReference type="SAM" id="MobiDB-lite"/>
    </source>
</evidence>
<feature type="compositionally biased region" description="Polar residues" evidence="13">
    <location>
        <begin position="489"/>
        <end position="503"/>
    </location>
</feature>
<evidence type="ECO:0000256" key="11">
    <source>
        <dbReference type="ARBA" id="ARBA00023136"/>
    </source>
</evidence>
<evidence type="ECO:0000256" key="12">
    <source>
        <dbReference type="ARBA" id="ARBA00023242"/>
    </source>
</evidence>
<evidence type="ECO:0000256" key="7">
    <source>
        <dbReference type="ARBA" id="ARBA00022692"/>
    </source>
</evidence>
<proteinExistence type="inferred from homology"/>
<dbReference type="GO" id="GO:0005886">
    <property type="term" value="C:plasma membrane"/>
    <property type="evidence" value="ECO:0007669"/>
    <property type="project" value="UniProtKB-SubCell"/>
</dbReference>
<name>A0A3N4KYX2_9PEZI</name>
<dbReference type="Proteomes" id="UP000277580">
    <property type="component" value="Unassembled WGS sequence"/>
</dbReference>
<dbReference type="InterPro" id="IPR026858">
    <property type="entry name" value="Vezatin"/>
</dbReference>
<dbReference type="Pfam" id="PF12632">
    <property type="entry name" value="Vezatin"/>
    <property type="match status" value="1"/>
</dbReference>
<feature type="transmembrane region" description="Helical" evidence="14">
    <location>
        <begin position="144"/>
        <end position="163"/>
    </location>
</feature>
<comment type="subcellular location">
    <subcellularLocation>
        <location evidence="2">Cell junction</location>
        <location evidence="2">Adherens junction</location>
    </subcellularLocation>
    <subcellularLocation>
        <location evidence="3">Cell membrane</location>
        <topology evidence="3">Multi-pass membrane protein</topology>
    </subcellularLocation>
    <subcellularLocation>
        <location evidence="1">Nucleus</location>
    </subcellularLocation>
</comment>
<evidence type="ECO:0000256" key="5">
    <source>
        <dbReference type="ARBA" id="ARBA00018125"/>
    </source>
</evidence>
<evidence type="ECO:0000256" key="14">
    <source>
        <dbReference type="SAM" id="Phobius"/>
    </source>
</evidence>
<evidence type="ECO:0000256" key="9">
    <source>
        <dbReference type="ARBA" id="ARBA00022989"/>
    </source>
</evidence>
<evidence type="ECO:0000256" key="8">
    <source>
        <dbReference type="ARBA" id="ARBA00022949"/>
    </source>
</evidence>
<evidence type="ECO:0000256" key="4">
    <source>
        <dbReference type="ARBA" id="ARBA00007245"/>
    </source>
</evidence>
<dbReference type="GO" id="GO:0005634">
    <property type="term" value="C:nucleus"/>
    <property type="evidence" value="ECO:0007669"/>
    <property type="project" value="UniProtKB-SubCell"/>
</dbReference>
<feature type="region of interest" description="Disordered" evidence="13">
    <location>
        <begin position="488"/>
        <end position="518"/>
    </location>
</feature>
<feature type="transmembrane region" description="Helical" evidence="14">
    <location>
        <begin position="175"/>
        <end position="195"/>
    </location>
</feature>
<dbReference type="PANTHER" id="PTHR15989:SF5">
    <property type="entry name" value="VEZATIN"/>
    <property type="match status" value="1"/>
</dbReference>
<feature type="domain" description="Myosin-binding" evidence="15">
    <location>
        <begin position="153"/>
        <end position="434"/>
    </location>
</feature>
<organism evidence="16 17">
    <name type="scientific">Morchella conica CCBAS932</name>
    <dbReference type="NCBI Taxonomy" id="1392247"/>
    <lineage>
        <taxon>Eukaryota</taxon>
        <taxon>Fungi</taxon>
        <taxon>Dikarya</taxon>
        <taxon>Ascomycota</taxon>
        <taxon>Pezizomycotina</taxon>
        <taxon>Pezizomycetes</taxon>
        <taxon>Pezizales</taxon>
        <taxon>Morchellaceae</taxon>
        <taxon>Morchella</taxon>
    </lineage>
</organism>
<evidence type="ECO:0000256" key="1">
    <source>
        <dbReference type="ARBA" id="ARBA00004123"/>
    </source>
</evidence>
<dbReference type="InterPro" id="IPR026859">
    <property type="entry name" value="Myosin-bd"/>
</dbReference>
<dbReference type="GO" id="GO:0098609">
    <property type="term" value="P:cell-cell adhesion"/>
    <property type="evidence" value="ECO:0007669"/>
    <property type="project" value="InterPro"/>
</dbReference>
<evidence type="ECO:0000313" key="16">
    <source>
        <dbReference type="EMBL" id="RPB14442.1"/>
    </source>
</evidence>
<keyword evidence="9 14" id="KW-1133">Transmembrane helix</keyword>
<dbReference type="EMBL" id="ML119118">
    <property type="protein sequence ID" value="RPB14442.1"/>
    <property type="molecule type" value="Genomic_DNA"/>
</dbReference>
<keyword evidence="10" id="KW-0175">Coiled coil</keyword>
<keyword evidence="8" id="KW-0965">Cell junction</keyword>
<evidence type="ECO:0000256" key="6">
    <source>
        <dbReference type="ARBA" id="ARBA00022475"/>
    </source>
</evidence>
<evidence type="ECO:0000313" key="17">
    <source>
        <dbReference type="Proteomes" id="UP000277580"/>
    </source>
</evidence>
<keyword evidence="17" id="KW-1185">Reference proteome</keyword>
<dbReference type="AlphaFoldDB" id="A0A3N4KYX2"/>
<gene>
    <name evidence="16" type="ORF">P167DRAFT_484601</name>
</gene>
<evidence type="ECO:0000256" key="2">
    <source>
        <dbReference type="ARBA" id="ARBA00004536"/>
    </source>
</evidence>
<dbReference type="STRING" id="1392247.A0A3N4KYX2"/>
<keyword evidence="11 14" id="KW-0472">Membrane</keyword>
<accession>A0A3N4KYX2</accession>
<evidence type="ECO:0000259" key="15">
    <source>
        <dbReference type="Pfam" id="PF12632"/>
    </source>
</evidence>
<dbReference type="OrthoDB" id="21151at2759"/>
<keyword evidence="12" id="KW-0539">Nucleus</keyword>
<dbReference type="InParanoid" id="A0A3N4KYX2"/>
<protein>
    <recommendedName>
        <fullName evidence="5">Vezatin</fullName>
    </recommendedName>
</protein>
<keyword evidence="6" id="KW-1003">Cell membrane</keyword>
<keyword evidence="7 14" id="KW-0812">Transmembrane</keyword>
<sequence length="613" mass="68876">MESIVYANSPLAEYLEGNGENAADWEIEPQLSDPADDYNEHHHFAPPLSARITTRGLKLGMGEPGWARKAKFYELFSKAVDSRLSRSENARFLERFRYVIVASQLLNEHVNVSHYDRKSGEVAPSLDEDASSHIFASQYAKSRYWAGSGGFVLAISLLLAWVLRGGNGSSGIGKGRAIAALLLSMMVAIFLFAHARRTWLRSLRSKAIEFATVFVQNSQSFDVLASNAVTLIQEVELVSRGYRLSTPLPPITRLERDSQTRRCARLRRSILSALTLGIPPHIGACKSLRNLTQEVDLEKYYDIYDIQREDVGNMDVGINKDDFEDMESLKALKSLLHRLHTIRRILLCCFLAVDADGAHPDYNKWRVVVEQLQALGKLMGELGAELKRILSEEQEFIIPPTPKLTTNTVENERYRGQLRKLNSLSQALRGLQAKMHVLREESDRNSRDSQDFSDFAPELIAHYDSIGSDLHALVSEWEDGRSFLAMNLDRNSPQTKSPESLSGATLVGETPRNSMTFSKDTADALGLGLYTPQSASTEEENDVEEVYEAVSAPRPRSMMTREERILKVAEERTRALEQKKRVEAGLALQKELQSVLVKRPPARKRIMSRNLSA</sequence>